<proteinExistence type="inferred from homology"/>
<dbReference type="Gene3D" id="2.60.120.1040">
    <property type="entry name" value="ZPR1, A/B domain"/>
    <property type="match status" value="2"/>
</dbReference>
<dbReference type="FunFam" id="2.60.120.1040:FF:000006">
    <property type="entry name" value="Zinc finger protein zpr1"/>
    <property type="match status" value="1"/>
</dbReference>
<feature type="domain" description="Zinc finger ZPR1-type" evidence="6">
    <location>
        <begin position="241"/>
        <end position="403"/>
    </location>
</feature>
<name>A0AAV2TK37_CALDB</name>
<evidence type="ECO:0000259" key="6">
    <source>
        <dbReference type="SMART" id="SM00709"/>
    </source>
</evidence>
<organism evidence="7 8">
    <name type="scientific">Calicophoron daubneyi</name>
    <name type="common">Rumen fluke</name>
    <name type="synonym">Paramphistomum daubneyi</name>
    <dbReference type="NCBI Taxonomy" id="300641"/>
    <lineage>
        <taxon>Eukaryota</taxon>
        <taxon>Metazoa</taxon>
        <taxon>Spiralia</taxon>
        <taxon>Lophotrochozoa</taxon>
        <taxon>Platyhelminthes</taxon>
        <taxon>Trematoda</taxon>
        <taxon>Digenea</taxon>
        <taxon>Plagiorchiida</taxon>
        <taxon>Pronocephalata</taxon>
        <taxon>Paramphistomoidea</taxon>
        <taxon>Paramphistomidae</taxon>
        <taxon>Calicophoron</taxon>
    </lineage>
</organism>
<dbReference type="PANTHER" id="PTHR10876">
    <property type="entry name" value="ZINC FINGER PROTEIN ZPR1"/>
    <property type="match status" value="1"/>
</dbReference>
<dbReference type="EMBL" id="CAXLJL010000378">
    <property type="protein sequence ID" value="CAL5137110.1"/>
    <property type="molecule type" value="Genomic_DNA"/>
</dbReference>
<dbReference type="InterPro" id="IPR056180">
    <property type="entry name" value="ZPR1_jr_dom"/>
</dbReference>
<dbReference type="FunFam" id="2.20.25.420:FF:000002">
    <property type="entry name" value="Zinc finger protein ZPR1"/>
    <property type="match status" value="1"/>
</dbReference>
<dbReference type="Proteomes" id="UP001497525">
    <property type="component" value="Unassembled WGS sequence"/>
</dbReference>
<comment type="caution">
    <text evidence="7">The sequence shown here is derived from an EMBL/GenBank/DDBJ whole genome shotgun (WGS) entry which is preliminary data.</text>
</comment>
<dbReference type="Pfam" id="PF22794">
    <property type="entry name" value="jr-ZPR1"/>
    <property type="match status" value="2"/>
</dbReference>
<feature type="region of interest" description="Disordered" evidence="5">
    <location>
        <begin position="422"/>
        <end position="450"/>
    </location>
</feature>
<dbReference type="InterPro" id="IPR040141">
    <property type="entry name" value="ZPR1"/>
</dbReference>
<dbReference type="SMART" id="SM00709">
    <property type="entry name" value="Zpr1"/>
    <property type="match status" value="2"/>
</dbReference>
<feature type="domain" description="Zinc finger ZPR1-type" evidence="6">
    <location>
        <begin position="25"/>
        <end position="181"/>
    </location>
</feature>
<evidence type="ECO:0000313" key="8">
    <source>
        <dbReference type="Proteomes" id="UP001497525"/>
    </source>
</evidence>
<evidence type="ECO:0000256" key="3">
    <source>
        <dbReference type="ARBA" id="ARBA00022771"/>
    </source>
</evidence>
<dbReference type="GO" id="GO:0008270">
    <property type="term" value="F:zinc ion binding"/>
    <property type="evidence" value="ECO:0007669"/>
    <property type="project" value="UniProtKB-KW"/>
</dbReference>
<keyword evidence="4" id="KW-0862">Zinc</keyword>
<dbReference type="InterPro" id="IPR042452">
    <property type="entry name" value="ZPR1_Znf1/2"/>
</dbReference>
<evidence type="ECO:0000256" key="4">
    <source>
        <dbReference type="ARBA" id="ARBA00022833"/>
    </source>
</evidence>
<sequence>MAGPDRPLMTDLKADDQPDITEIDSLCLNCYKTGNTRLMLTRIPFFREVVISSFSCPHCGFENRSLDPAASIQPEGKRFTLKVQTESDLNRRVVLPSGSNILLPQFDASFPTSDGDLSTVEGLIAGIIDKIQLLQPQRKEKQPDLATKLDGFSEKLRDILKLEQPFTMVLDDPSGNGCIENYLAPDPDPQLEVVSYKRNAEQNAALGFVSDDAAAQPDQNETPAEPINGEISKDEVLTFKLQCPECRSPCDVNMKLVDIPHFKQIVLMAAVCPQCGHRDCEVKSGGGISPKGRLYRLKLTNPNDLTRDVLVSETAAVNIPDLELESMGGTLGGKFTTLEGLILAIREQLISANPFIVGDSTPAEGKEGKMAKIIKQLEEIASGKRFNIIFELRDPAGNSYVQNYYAPDPDPEMEVIDFERTSEDNDDLGITDMNVTDYDTATGSKHHGDA</sequence>
<evidence type="ECO:0000256" key="2">
    <source>
        <dbReference type="ARBA" id="ARBA00022723"/>
    </source>
</evidence>
<accession>A0AAV2TK37</accession>
<dbReference type="Pfam" id="PF03367">
    <property type="entry name" value="Zn_ribbon_ZPR1"/>
    <property type="match status" value="2"/>
</dbReference>
<dbReference type="Gene3D" id="2.20.25.420">
    <property type="entry name" value="ZPR1, zinc finger domain"/>
    <property type="match status" value="2"/>
</dbReference>
<feature type="compositionally biased region" description="Polar residues" evidence="5">
    <location>
        <begin position="433"/>
        <end position="443"/>
    </location>
</feature>
<dbReference type="GO" id="GO:0005634">
    <property type="term" value="C:nucleus"/>
    <property type="evidence" value="ECO:0007669"/>
    <property type="project" value="TreeGrafter"/>
</dbReference>
<reference evidence="7" key="1">
    <citation type="submission" date="2024-06" db="EMBL/GenBank/DDBJ databases">
        <authorList>
            <person name="Liu X."/>
            <person name="Lenzi L."/>
            <person name="Haldenby T S."/>
            <person name="Uol C."/>
        </authorList>
    </citation>
    <scope>NUCLEOTIDE SEQUENCE</scope>
</reference>
<dbReference type="InterPro" id="IPR004457">
    <property type="entry name" value="Znf_ZPR1"/>
</dbReference>
<dbReference type="InterPro" id="IPR042451">
    <property type="entry name" value="ZPR1_A/B_dom"/>
</dbReference>
<comment type="similarity">
    <text evidence="1">Belongs to the ZPR1 family.</text>
</comment>
<protein>
    <recommendedName>
        <fullName evidence="6">Zinc finger ZPR1-type domain-containing protein</fullName>
    </recommendedName>
</protein>
<dbReference type="FunFam" id="2.20.25.420:FF:000001">
    <property type="entry name" value="Zinc finger protein ZPR1"/>
    <property type="match status" value="1"/>
</dbReference>
<dbReference type="PANTHER" id="PTHR10876:SF0">
    <property type="entry name" value="ZINC FINGER PROTEIN ZPR1"/>
    <property type="match status" value="1"/>
</dbReference>
<keyword evidence="2" id="KW-0479">Metal-binding</keyword>
<dbReference type="NCBIfam" id="TIGR00310">
    <property type="entry name" value="ZPR1_znf"/>
    <property type="match status" value="2"/>
</dbReference>
<evidence type="ECO:0000256" key="5">
    <source>
        <dbReference type="SAM" id="MobiDB-lite"/>
    </source>
</evidence>
<evidence type="ECO:0000256" key="1">
    <source>
        <dbReference type="ARBA" id="ARBA00008354"/>
    </source>
</evidence>
<dbReference type="AlphaFoldDB" id="A0AAV2TK37"/>
<keyword evidence="3" id="KW-0863">Zinc-finger</keyword>
<gene>
    <name evidence="7" type="ORF">CDAUBV1_LOCUS11379</name>
</gene>
<evidence type="ECO:0000313" key="7">
    <source>
        <dbReference type="EMBL" id="CAL5137110.1"/>
    </source>
</evidence>